<gene>
    <name evidence="2" type="ORF">C2869_20400</name>
</gene>
<dbReference type="GO" id="GO:0006629">
    <property type="term" value="P:lipid metabolic process"/>
    <property type="evidence" value="ECO:0007669"/>
    <property type="project" value="InterPro"/>
</dbReference>
<protein>
    <submittedName>
        <fullName evidence="2">Lipase</fullName>
    </submittedName>
</protein>
<dbReference type="PANTHER" id="PTHR45856:SF24">
    <property type="entry name" value="FUNGAL LIPASE-LIKE DOMAIN-CONTAINING PROTEIN"/>
    <property type="match status" value="1"/>
</dbReference>
<keyword evidence="3" id="KW-1185">Reference proteome</keyword>
<evidence type="ECO:0000313" key="2">
    <source>
        <dbReference type="EMBL" id="AWB68612.1"/>
    </source>
</evidence>
<evidence type="ECO:0000259" key="1">
    <source>
        <dbReference type="Pfam" id="PF01764"/>
    </source>
</evidence>
<name>A0A2S0VWR0_9ALTE</name>
<dbReference type="EMBL" id="CP026604">
    <property type="protein sequence ID" value="AWB68612.1"/>
    <property type="molecule type" value="Genomic_DNA"/>
</dbReference>
<dbReference type="Pfam" id="PF01764">
    <property type="entry name" value="Lipase_3"/>
    <property type="match status" value="1"/>
</dbReference>
<sequence>MNFQNYEIVLNNNNPQFDVKTAISLAVLCELAYSDNETIVNTCQNWGYANSSMISVTKGSDIDTQAFVMANEQNLVIAFRGTSDIADWKTNIRAERQPGPLFDTLAHVGFQEALYPAVLPLINAVNQHRTQQQNIWITGHSLGGALCSLFAGMLIENSIPVTAIYTFASPRPADKAFANQLNAALNTCHFRVANQEDLIPHLPPEPLFAHSGQRVILKPEQQVCHEHDSWLLSQVDAIKHFADDISSADSLVDFHVLNGGPQSYIPRLKNLLNN</sequence>
<dbReference type="OrthoDB" id="5522031at2"/>
<organism evidence="2 3">
    <name type="scientific">Saccharobesus litoralis</name>
    <dbReference type="NCBI Taxonomy" id="2172099"/>
    <lineage>
        <taxon>Bacteria</taxon>
        <taxon>Pseudomonadati</taxon>
        <taxon>Pseudomonadota</taxon>
        <taxon>Gammaproteobacteria</taxon>
        <taxon>Alteromonadales</taxon>
        <taxon>Alteromonadaceae</taxon>
        <taxon>Saccharobesus</taxon>
    </lineage>
</organism>
<reference evidence="2 3" key="1">
    <citation type="submission" date="2018-01" db="EMBL/GenBank/DDBJ databases">
        <title>Genome sequence of a Cantenovulum-like bacteria.</title>
        <authorList>
            <person name="Tan W.R."/>
            <person name="Lau N.-S."/>
            <person name="Go F."/>
            <person name="Amirul A.-A.A."/>
        </authorList>
    </citation>
    <scope>NUCLEOTIDE SEQUENCE [LARGE SCALE GENOMIC DNA]</scope>
    <source>
        <strain evidence="2 3">CCB-QB4</strain>
    </source>
</reference>
<dbReference type="InterPro" id="IPR051218">
    <property type="entry name" value="Sec_MonoDiacylglyc_Lipase"/>
</dbReference>
<dbReference type="InterPro" id="IPR029058">
    <property type="entry name" value="AB_hydrolase_fold"/>
</dbReference>
<dbReference type="KEGG" id="cate:C2869_20400"/>
<dbReference type="Gene3D" id="3.40.50.1820">
    <property type="entry name" value="alpha/beta hydrolase"/>
    <property type="match status" value="1"/>
</dbReference>
<dbReference type="SUPFAM" id="SSF53474">
    <property type="entry name" value="alpha/beta-Hydrolases"/>
    <property type="match status" value="1"/>
</dbReference>
<dbReference type="InterPro" id="IPR002921">
    <property type="entry name" value="Fungal_lipase-type"/>
</dbReference>
<feature type="domain" description="Fungal lipase-type" evidence="1">
    <location>
        <begin position="76"/>
        <end position="205"/>
    </location>
</feature>
<dbReference type="RefSeq" id="WP_108604664.1">
    <property type="nucleotide sequence ID" value="NZ_CP026604.1"/>
</dbReference>
<accession>A0A2S0VWR0</accession>
<proteinExistence type="predicted"/>
<evidence type="ECO:0000313" key="3">
    <source>
        <dbReference type="Proteomes" id="UP000244441"/>
    </source>
</evidence>
<dbReference type="CDD" id="cd00519">
    <property type="entry name" value="Lipase_3"/>
    <property type="match status" value="1"/>
</dbReference>
<dbReference type="PANTHER" id="PTHR45856">
    <property type="entry name" value="ALPHA/BETA-HYDROLASES SUPERFAMILY PROTEIN"/>
    <property type="match status" value="1"/>
</dbReference>
<dbReference type="Proteomes" id="UP000244441">
    <property type="component" value="Chromosome"/>
</dbReference>
<dbReference type="AlphaFoldDB" id="A0A2S0VWR0"/>